<dbReference type="SUPFAM" id="SSF82544">
    <property type="entry name" value="GckA/TtuD-like"/>
    <property type="match status" value="1"/>
</dbReference>
<dbReference type="GO" id="GO:0005737">
    <property type="term" value="C:cytoplasm"/>
    <property type="evidence" value="ECO:0007669"/>
    <property type="project" value="TreeGrafter"/>
</dbReference>
<dbReference type="Gene3D" id="3.40.1480.10">
    <property type="entry name" value="MOFRL domain"/>
    <property type="match status" value="1"/>
</dbReference>
<protein>
    <recommendedName>
        <fullName evidence="5">Glycerate kinase</fullName>
    </recommendedName>
</protein>
<evidence type="ECO:0000259" key="2">
    <source>
        <dbReference type="Pfam" id="PF05161"/>
    </source>
</evidence>
<dbReference type="PANTHER" id="PTHR12227:SF0">
    <property type="entry name" value="GLYCERATE KINASE"/>
    <property type="match status" value="1"/>
</dbReference>
<dbReference type="InterPro" id="IPR039760">
    <property type="entry name" value="MOFRL_protein"/>
</dbReference>
<dbReference type="InterPro" id="IPR038614">
    <property type="entry name" value="GK_N_sf"/>
</dbReference>
<reference evidence="4" key="1">
    <citation type="submission" date="2021-01" db="EMBL/GenBank/DDBJ databases">
        <authorList>
            <person name="Corre E."/>
            <person name="Pelletier E."/>
            <person name="Niang G."/>
            <person name="Scheremetjew M."/>
            <person name="Finn R."/>
            <person name="Kale V."/>
            <person name="Holt S."/>
            <person name="Cochrane G."/>
            <person name="Meng A."/>
            <person name="Brown T."/>
            <person name="Cohen L."/>
        </authorList>
    </citation>
    <scope>NUCLEOTIDE SEQUENCE</scope>
    <source>
        <strain evidence="4">NY070348D</strain>
    </source>
</reference>
<dbReference type="AlphaFoldDB" id="A0A7S2S257"/>
<gene>
    <name evidence="4" type="ORF">QSP1433_LOCUS9066</name>
</gene>
<dbReference type="Gene3D" id="3.40.50.10180">
    <property type="entry name" value="Glycerate kinase, MOFRL-like N-terminal domain"/>
    <property type="match status" value="1"/>
</dbReference>
<dbReference type="Pfam" id="PF13660">
    <property type="entry name" value="DUF4147"/>
    <property type="match status" value="1"/>
</dbReference>
<name>A0A7S2S257_9STRA</name>
<dbReference type="InterPro" id="IPR007835">
    <property type="entry name" value="MOFRL"/>
</dbReference>
<accession>A0A7S2S257</accession>
<evidence type="ECO:0000259" key="3">
    <source>
        <dbReference type="Pfam" id="PF13660"/>
    </source>
</evidence>
<dbReference type="PANTHER" id="PTHR12227">
    <property type="entry name" value="GLYCERATE KINASE"/>
    <property type="match status" value="1"/>
</dbReference>
<sequence length="452" mass="47414">MKHLDHARRIFAAGVSGGDPVNGVRAKLMGMRGVLGDEKFSRILLTGAGKASAQMAMCALKTFGEMGGLDKEISGRIITKAGHVDKETQVYLEGQNVEVYQGGHPIPDKGGVEATRGLLEMARAYATDDTLVLNLVSGGGSALTCLPAQGLELADIQSTVDGLLSSGATIEEMNIVRRHLTVYQGGRLSRACYPATVYSLILSDVVGDHLATIAGGPTVADASTFMDCANVLTKRLPGKIPKNVLSFISQQDLTKFETISPGDICLKNTTNMIVANNSSALLEAKRCAVDLGYSTHILTSKLEGEAQEVARFLCSIARDSGASGFVGEELPCCFLAGGETTVTMCESSSGNGGRNQEMALSAAVELASKPCTHGIAFLAGGTDGQDGPCDAAGAVVDNSVCVTETDMFEAKSCLARHDSYGFFEKRSGNHIKIGPTGTNVMDISVLLVYNKD</sequence>
<evidence type="ECO:0008006" key="5">
    <source>
        <dbReference type="Google" id="ProtNLM"/>
    </source>
</evidence>
<proteinExistence type="inferred from homology"/>
<organism evidence="4">
    <name type="scientific">Mucochytrium quahogii</name>
    <dbReference type="NCBI Taxonomy" id="96639"/>
    <lineage>
        <taxon>Eukaryota</taxon>
        <taxon>Sar</taxon>
        <taxon>Stramenopiles</taxon>
        <taxon>Bigyra</taxon>
        <taxon>Labyrinthulomycetes</taxon>
        <taxon>Thraustochytrida</taxon>
        <taxon>Thraustochytriidae</taxon>
        <taxon>Mucochytrium</taxon>
    </lineage>
</organism>
<feature type="domain" description="MOFRL-associated" evidence="3">
    <location>
        <begin position="7"/>
        <end position="248"/>
    </location>
</feature>
<feature type="domain" description="MOFRL" evidence="2">
    <location>
        <begin position="332"/>
        <end position="442"/>
    </location>
</feature>
<dbReference type="InterPro" id="IPR025286">
    <property type="entry name" value="MOFRL_assoc_dom"/>
</dbReference>
<evidence type="ECO:0000256" key="1">
    <source>
        <dbReference type="ARBA" id="ARBA00005393"/>
    </source>
</evidence>
<dbReference type="InterPro" id="IPR037035">
    <property type="entry name" value="GK-like_C_sf"/>
</dbReference>
<dbReference type="Pfam" id="PF05161">
    <property type="entry name" value="MOFRL"/>
    <property type="match status" value="1"/>
</dbReference>
<comment type="similarity">
    <text evidence="1">Belongs to the glycerate kinase type-2 family.</text>
</comment>
<evidence type="ECO:0000313" key="4">
    <source>
        <dbReference type="EMBL" id="CAD9686162.1"/>
    </source>
</evidence>
<dbReference type="EMBL" id="HBHK01014405">
    <property type="protein sequence ID" value="CAD9686162.1"/>
    <property type="molecule type" value="Transcribed_RNA"/>
</dbReference>
<dbReference type="GO" id="GO:0008887">
    <property type="term" value="F:glycerate kinase activity"/>
    <property type="evidence" value="ECO:0007669"/>
    <property type="project" value="InterPro"/>
</dbReference>